<evidence type="ECO:0000256" key="1">
    <source>
        <dbReference type="SAM" id="SignalP"/>
    </source>
</evidence>
<accession>K0TBT0</accession>
<dbReference type="eggNOG" id="ENOG502SS7Y">
    <property type="taxonomic scope" value="Eukaryota"/>
</dbReference>
<comment type="caution">
    <text evidence="2">The sequence shown here is derived from an EMBL/GenBank/DDBJ whole genome shotgun (WGS) entry which is preliminary data.</text>
</comment>
<dbReference type="AlphaFoldDB" id="K0TBT0"/>
<gene>
    <name evidence="2" type="ORF">THAOC_03728</name>
</gene>
<evidence type="ECO:0008006" key="4">
    <source>
        <dbReference type="Google" id="ProtNLM"/>
    </source>
</evidence>
<dbReference type="Proteomes" id="UP000266841">
    <property type="component" value="Unassembled WGS sequence"/>
</dbReference>
<name>K0TBT0_THAOC</name>
<feature type="chain" id="PRO_5030173150" description="PsbP C-terminal domain-containing protein" evidence="1">
    <location>
        <begin position="31"/>
        <end position="347"/>
    </location>
</feature>
<protein>
    <recommendedName>
        <fullName evidence="4">PsbP C-terminal domain-containing protein</fullName>
    </recommendedName>
</protein>
<evidence type="ECO:0000313" key="3">
    <source>
        <dbReference type="Proteomes" id="UP000266841"/>
    </source>
</evidence>
<dbReference type="OMA" id="WAGDDEY"/>
<feature type="signal peptide" evidence="1">
    <location>
        <begin position="1"/>
        <end position="30"/>
    </location>
</feature>
<reference evidence="2 3" key="1">
    <citation type="journal article" date="2012" name="Genome Biol.">
        <title>Genome and low-iron response of an oceanic diatom adapted to chronic iron limitation.</title>
        <authorList>
            <person name="Lommer M."/>
            <person name="Specht M."/>
            <person name="Roy A.S."/>
            <person name="Kraemer L."/>
            <person name="Andreson R."/>
            <person name="Gutowska M.A."/>
            <person name="Wolf J."/>
            <person name="Bergner S.V."/>
            <person name="Schilhabel M.B."/>
            <person name="Klostermeier U.C."/>
            <person name="Beiko R.G."/>
            <person name="Rosenstiel P."/>
            <person name="Hippler M."/>
            <person name="Laroche J."/>
        </authorList>
    </citation>
    <scope>NUCLEOTIDE SEQUENCE [LARGE SCALE GENOMIC DNA]</scope>
    <source>
        <strain evidence="2 3">CCMP1005</strain>
    </source>
</reference>
<sequence>MVASLRRITLAASTLVAAVAFTAPCVPSHARTTSGLVGDHSPSSSTLCLSTNESLEESRRDILLHTVRMAALASLSVNSRLAWAGDDEYLYKRKSEDGDLTTKLFNEDGSPKDAVVEAQEKTITVPLSLPRTPSSISVSIFEDGVVKPTGQTPSAEDTNTVSASYKLPLKWNLDPSDKLPLYFDSSEGKNGKALQRATIYSVSASKVSLSTLEKASRVGVASSLFMDKLPNNYFDQGVAKADLIGGRTSRKPIKSEIEGGIDEQVYYEFDVAFAPKECPDFSAGNKENLGLGFCPYDNIFLVSATVLENDDGSGNMIVAVLECNKDEWKIGNADLKRARSSFTVERG</sequence>
<keyword evidence="3" id="KW-1185">Reference proteome</keyword>
<keyword evidence="1" id="KW-0732">Signal</keyword>
<evidence type="ECO:0000313" key="2">
    <source>
        <dbReference type="EMBL" id="EJK74584.1"/>
    </source>
</evidence>
<dbReference type="EMBL" id="AGNL01003524">
    <property type="protein sequence ID" value="EJK74584.1"/>
    <property type="molecule type" value="Genomic_DNA"/>
</dbReference>
<dbReference type="OrthoDB" id="45040at2759"/>
<proteinExistence type="predicted"/>
<organism evidence="2 3">
    <name type="scientific">Thalassiosira oceanica</name>
    <name type="common">Marine diatom</name>
    <dbReference type="NCBI Taxonomy" id="159749"/>
    <lineage>
        <taxon>Eukaryota</taxon>
        <taxon>Sar</taxon>
        <taxon>Stramenopiles</taxon>
        <taxon>Ochrophyta</taxon>
        <taxon>Bacillariophyta</taxon>
        <taxon>Coscinodiscophyceae</taxon>
        <taxon>Thalassiosirophycidae</taxon>
        <taxon>Thalassiosirales</taxon>
        <taxon>Thalassiosiraceae</taxon>
        <taxon>Thalassiosira</taxon>
    </lineage>
</organism>